<evidence type="ECO:0000313" key="2">
    <source>
        <dbReference type="EMBL" id="KAF2432759.1"/>
    </source>
</evidence>
<accession>A0A9P4NUY6</accession>
<comment type="caution">
    <text evidence="2">The sequence shown here is derived from an EMBL/GenBank/DDBJ whole genome shotgun (WGS) entry which is preliminary data.</text>
</comment>
<protein>
    <submittedName>
        <fullName evidence="2">Uncharacterized protein</fullName>
    </submittedName>
</protein>
<feature type="region of interest" description="Disordered" evidence="1">
    <location>
        <begin position="143"/>
        <end position="196"/>
    </location>
</feature>
<gene>
    <name evidence="2" type="ORF">EJ08DRAFT_112651</name>
</gene>
<feature type="compositionally biased region" description="Gly residues" evidence="1">
    <location>
        <begin position="159"/>
        <end position="169"/>
    </location>
</feature>
<feature type="region of interest" description="Disordered" evidence="1">
    <location>
        <begin position="1"/>
        <end position="65"/>
    </location>
</feature>
<keyword evidence="3" id="KW-1185">Reference proteome</keyword>
<evidence type="ECO:0000256" key="1">
    <source>
        <dbReference type="SAM" id="MobiDB-lite"/>
    </source>
</evidence>
<dbReference type="EMBL" id="MU007024">
    <property type="protein sequence ID" value="KAF2432759.1"/>
    <property type="molecule type" value="Genomic_DNA"/>
</dbReference>
<proteinExistence type="predicted"/>
<dbReference type="Proteomes" id="UP000800235">
    <property type="component" value="Unassembled WGS sequence"/>
</dbReference>
<evidence type="ECO:0000313" key="3">
    <source>
        <dbReference type="Proteomes" id="UP000800235"/>
    </source>
</evidence>
<feature type="region of interest" description="Disordered" evidence="1">
    <location>
        <begin position="82"/>
        <end position="101"/>
    </location>
</feature>
<organism evidence="2 3">
    <name type="scientific">Tothia fuscella</name>
    <dbReference type="NCBI Taxonomy" id="1048955"/>
    <lineage>
        <taxon>Eukaryota</taxon>
        <taxon>Fungi</taxon>
        <taxon>Dikarya</taxon>
        <taxon>Ascomycota</taxon>
        <taxon>Pezizomycotina</taxon>
        <taxon>Dothideomycetes</taxon>
        <taxon>Pleosporomycetidae</taxon>
        <taxon>Venturiales</taxon>
        <taxon>Cylindrosympodiaceae</taxon>
        <taxon>Tothia</taxon>
    </lineage>
</organism>
<name>A0A9P4NUY6_9PEZI</name>
<sequence>MGCSSSKQSLDEDNRRVVRPATPGPPTDGADSSAFSTPTPPIRQRQHNDGLPQPTKVPVPARNLDANGIRFSDPFVAFHTNKSPNYSTHSPSISPSFNLHENSPTIRTVSASTHGSHHRLDIGEPYGAVHTGSGWPMRDENTHNSSIAEGQQNNHVGSVNGGHGEGQSLGGIAVKHQAGGQPGDHFSEINGGGGGR</sequence>
<reference evidence="2" key="1">
    <citation type="journal article" date="2020" name="Stud. Mycol.">
        <title>101 Dothideomycetes genomes: a test case for predicting lifestyles and emergence of pathogens.</title>
        <authorList>
            <person name="Haridas S."/>
            <person name="Albert R."/>
            <person name="Binder M."/>
            <person name="Bloem J."/>
            <person name="Labutti K."/>
            <person name="Salamov A."/>
            <person name="Andreopoulos B."/>
            <person name="Baker S."/>
            <person name="Barry K."/>
            <person name="Bills G."/>
            <person name="Bluhm B."/>
            <person name="Cannon C."/>
            <person name="Castanera R."/>
            <person name="Culley D."/>
            <person name="Daum C."/>
            <person name="Ezra D."/>
            <person name="Gonzalez J."/>
            <person name="Henrissat B."/>
            <person name="Kuo A."/>
            <person name="Liang C."/>
            <person name="Lipzen A."/>
            <person name="Lutzoni F."/>
            <person name="Magnuson J."/>
            <person name="Mondo S."/>
            <person name="Nolan M."/>
            <person name="Ohm R."/>
            <person name="Pangilinan J."/>
            <person name="Park H.-J."/>
            <person name="Ramirez L."/>
            <person name="Alfaro M."/>
            <person name="Sun H."/>
            <person name="Tritt A."/>
            <person name="Yoshinaga Y."/>
            <person name="Zwiers L.-H."/>
            <person name="Turgeon B."/>
            <person name="Goodwin S."/>
            <person name="Spatafora J."/>
            <person name="Crous P."/>
            <person name="Grigoriev I."/>
        </authorList>
    </citation>
    <scope>NUCLEOTIDE SEQUENCE</scope>
    <source>
        <strain evidence="2">CBS 130266</strain>
    </source>
</reference>
<dbReference type="AlphaFoldDB" id="A0A9P4NUY6"/>